<dbReference type="PROSITE" id="PS00139">
    <property type="entry name" value="THIOL_PROTEASE_CYS"/>
    <property type="match status" value="1"/>
</dbReference>
<dbReference type="InterPro" id="IPR001300">
    <property type="entry name" value="Peptidase_C2_calpain_cat"/>
</dbReference>
<dbReference type="InterPro" id="IPR038765">
    <property type="entry name" value="Papain-like_cys_pep_sf"/>
</dbReference>
<dbReference type="Gene3D" id="2.60.120.380">
    <property type="match status" value="1"/>
</dbReference>
<dbReference type="PANTHER" id="PTHR10183">
    <property type="entry name" value="CALPAIN"/>
    <property type="match status" value="1"/>
</dbReference>
<dbReference type="Proteomes" id="UP001519460">
    <property type="component" value="Unassembled WGS sequence"/>
</dbReference>
<evidence type="ECO:0000256" key="5">
    <source>
        <dbReference type="ARBA" id="ARBA00022837"/>
    </source>
</evidence>
<dbReference type="InterPro" id="IPR011992">
    <property type="entry name" value="EF-hand-dom_pair"/>
</dbReference>
<dbReference type="SMART" id="SM00720">
    <property type="entry name" value="calpain_III"/>
    <property type="match status" value="1"/>
</dbReference>
<dbReference type="Gene3D" id="3.90.70.10">
    <property type="entry name" value="Cysteine proteinases"/>
    <property type="match status" value="1"/>
</dbReference>
<dbReference type="SUPFAM" id="SSF49758">
    <property type="entry name" value="Calpain large subunit, middle domain (domain III)"/>
    <property type="match status" value="1"/>
</dbReference>
<dbReference type="CDD" id="cd00044">
    <property type="entry name" value="CysPc"/>
    <property type="match status" value="1"/>
</dbReference>
<dbReference type="InterPro" id="IPR018247">
    <property type="entry name" value="EF_Hand_1_Ca_BS"/>
</dbReference>
<dbReference type="AlphaFoldDB" id="A0ABD0JKT5"/>
<evidence type="ECO:0000313" key="12">
    <source>
        <dbReference type="Proteomes" id="UP001519460"/>
    </source>
</evidence>
<keyword evidence="5" id="KW-0106">Calcium</keyword>
<organism evidence="11 12">
    <name type="scientific">Batillaria attramentaria</name>
    <dbReference type="NCBI Taxonomy" id="370345"/>
    <lineage>
        <taxon>Eukaryota</taxon>
        <taxon>Metazoa</taxon>
        <taxon>Spiralia</taxon>
        <taxon>Lophotrochozoa</taxon>
        <taxon>Mollusca</taxon>
        <taxon>Gastropoda</taxon>
        <taxon>Caenogastropoda</taxon>
        <taxon>Sorbeoconcha</taxon>
        <taxon>Cerithioidea</taxon>
        <taxon>Batillariidae</taxon>
        <taxon>Batillaria</taxon>
    </lineage>
</organism>
<dbReference type="InterPro" id="IPR036213">
    <property type="entry name" value="Calpain_III_sf"/>
</dbReference>
<comment type="caution">
    <text evidence="7">Lacks conserved residue(s) required for the propagation of feature annotation.</text>
</comment>
<dbReference type="PANTHER" id="PTHR10183:SF433">
    <property type="entry name" value="CALPAIN-A-RELATED"/>
    <property type="match status" value="1"/>
</dbReference>
<name>A0ABD0JKT5_9CAEN</name>
<dbReference type="Pfam" id="PF00648">
    <property type="entry name" value="Peptidase_C2"/>
    <property type="match status" value="2"/>
</dbReference>
<evidence type="ECO:0000313" key="11">
    <source>
        <dbReference type="EMBL" id="KAK7475398.1"/>
    </source>
</evidence>
<evidence type="ECO:0000259" key="9">
    <source>
        <dbReference type="PROSITE" id="PS50203"/>
    </source>
</evidence>
<keyword evidence="12" id="KW-1185">Reference proteome</keyword>
<comment type="similarity">
    <text evidence="1">Belongs to the peptidase C2 family.</text>
</comment>
<keyword evidence="3" id="KW-0378">Hydrolase</keyword>
<dbReference type="GO" id="GO:0006508">
    <property type="term" value="P:proteolysis"/>
    <property type="evidence" value="ECO:0007669"/>
    <property type="project" value="UniProtKB-KW"/>
</dbReference>
<feature type="region of interest" description="Disordered" evidence="8">
    <location>
        <begin position="192"/>
        <end position="220"/>
    </location>
</feature>
<proteinExistence type="inferred from homology"/>
<feature type="compositionally biased region" description="Basic residues" evidence="8">
    <location>
        <begin position="206"/>
        <end position="216"/>
    </location>
</feature>
<evidence type="ECO:0000256" key="1">
    <source>
        <dbReference type="ARBA" id="ARBA00007623"/>
    </source>
</evidence>
<keyword evidence="4" id="KW-0788">Thiol protease</keyword>
<comment type="caution">
    <text evidence="11">The sequence shown here is derived from an EMBL/GenBank/DDBJ whole genome shotgun (WGS) entry which is preliminary data.</text>
</comment>
<dbReference type="SMART" id="SM00230">
    <property type="entry name" value="CysPc"/>
    <property type="match status" value="1"/>
</dbReference>
<dbReference type="EMBL" id="JACVVK020000407">
    <property type="protein sequence ID" value="KAK7475398.1"/>
    <property type="molecule type" value="Genomic_DNA"/>
</dbReference>
<dbReference type="InterPro" id="IPR002048">
    <property type="entry name" value="EF_hand_dom"/>
</dbReference>
<dbReference type="Pfam" id="PF01067">
    <property type="entry name" value="Calpain_III"/>
    <property type="match status" value="1"/>
</dbReference>
<dbReference type="SUPFAM" id="SSF47473">
    <property type="entry name" value="EF-hand"/>
    <property type="match status" value="1"/>
</dbReference>
<dbReference type="Gene3D" id="1.10.238.10">
    <property type="entry name" value="EF-hand"/>
    <property type="match status" value="1"/>
</dbReference>
<dbReference type="GO" id="GO:0008234">
    <property type="term" value="F:cysteine-type peptidase activity"/>
    <property type="evidence" value="ECO:0007669"/>
    <property type="project" value="UniProtKB-KW"/>
</dbReference>
<sequence length="561" mass="64987">MENSYEKLKRKCLVTGTLFQDKEFPASNQSLFMRPPWSSYLTEWKRPRDIVKDPKFIVAKSLYMDFEQGELGNCWFVAAAASLAARDWKLLNHVVPHDQSFKEGEYAGIFRFNFWQYGTWKEVIIDDCLPTRNGKLIFTANTKQDNEFWVALLEKAYAKLYGSYEAIDGGRIHDALLDLTGGIAELIKVKTASTQKTDRRPPRLSQHAHHHGRRHLREWNGPWSDKSEEWSALSPSERTDQAFNKRDDGEFWISISDFKENFDELEFCHLSPESMTPVIAVTPQPYVWKREDFTGRWIRGVSAGGPLKSFTSRLFWSNPQYRVKIEGDENKEKCSVVISLLEYTNRLEKNDADISIGFVVFKLKPGKEPPPHVRLTAENYYEHTPQLVDTSGVFWPYRERSMHFLLEPGSYVVVPCTYRPNQESEFYLRIFSELPATAEFTEEPLGPSEDIGPPTEDMIERLFHRYSGADGKVDAFGLQKIVTEAKLQEFGKSEGYSLETCRALLSLNDYRQPFVRGLIDLEKVRKVWSYIQMWTTAFHTADVSEDNTVDAFELKEMFKKI</sequence>
<gene>
    <name evidence="11" type="ORF">BaRGS_00033348</name>
</gene>
<dbReference type="PROSITE" id="PS50222">
    <property type="entry name" value="EF_HAND_2"/>
    <property type="match status" value="1"/>
</dbReference>
<reference evidence="11 12" key="1">
    <citation type="journal article" date="2023" name="Sci. Data">
        <title>Genome assembly of the Korean intertidal mud-creeper Batillaria attramentaria.</title>
        <authorList>
            <person name="Patra A.K."/>
            <person name="Ho P.T."/>
            <person name="Jun S."/>
            <person name="Lee S.J."/>
            <person name="Kim Y."/>
            <person name="Won Y.J."/>
        </authorList>
    </citation>
    <scope>NUCLEOTIDE SEQUENCE [LARGE SCALE GENOMIC DNA]</scope>
    <source>
        <strain evidence="11">Wonlab-2016</strain>
    </source>
</reference>
<dbReference type="InterPro" id="IPR022683">
    <property type="entry name" value="Calpain_III"/>
</dbReference>
<dbReference type="PROSITE" id="PS00018">
    <property type="entry name" value="EF_HAND_1"/>
    <property type="match status" value="1"/>
</dbReference>
<dbReference type="InterPro" id="IPR022682">
    <property type="entry name" value="Calpain_domain_III"/>
</dbReference>
<feature type="active site" evidence="6">
    <location>
        <position position="207"/>
    </location>
</feature>
<feature type="domain" description="EF-hand" evidence="10">
    <location>
        <begin position="529"/>
        <end position="561"/>
    </location>
</feature>
<feature type="active site" evidence="6">
    <location>
        <position position="74"/>
    </location>
</feature>
<feature type="non-terminal residue" evidence="11">
    <location>
        <position position="561"/>
    </location>
</feature>
<dbReference type="InterPro" id="IPR022684">
    <property type="entry name" value="Calpain_cysteine_protease"/>
</dbReference>
<dbReference type="InterPro" id="IPR000169">
    <property type="entry name" value="Pept_cys_AS"/>
</dbReference>
<keyword evidence="2" id="KW-0645">Protease</keyword>
<protein>
    <submittedName>
        <fullName evidence="11">Uncharacterized protein</fullName>
    </submittedName>
</protein>
<accession>A0ABD0JKT5</accession>
<evidence type="ECO:0000256" key="7">
    <source>
        <dbReference type="PROSITE-ProRule" id="PRU00239"/>
    </source>
</evidence>
<dbReference type="PROSITE" id="PS50203">
    <property type="entry name" value="CALPAIN_CAT"/>
    <property type="match status" value="1"/>
</dbReference>
<dbReference type="PRINTS" id="PR00704">
    <property type="entry name" value="CALPAIN"/>
</dbReference>
<evidence type="ECO:0000256" key="3">
    <source>
        <dbReference type="ARBA" id="ARBA00022801"/>
    </source>
</evidence>
<evidence type="ECO:0000256" key="6">
    <source>
        <dbReference type="PIRSR" id="PIRSR622684-1"/>
    </source>
</evidence>
<evidence type="ECO:0000259" key="10">
    <source>
        <dbReference type="PROSITE" id="PS50222"/>
    </source>
</evidence>
<dbReference type="SUPFAM" id="SSF54001">
    <property type="entry name" value="Cysteine proteinases"/>
    <property type="match status" value="1"/>
</dbReference>
<evidence type="ECO:0000256" key="4">
    <source>
        <dbReference type="ARBA" id="ARBA00022807"/>
    </source>
</evidence>
<feature type="domain" description="Calpain catalytic" evidence="9">
    <location>
        <begin position="18"/>
        <end position="271"/>
    </location>
</feature>
<evidence type="ECO:0000256" key="8">
    <source>
        <dbReference type="SAM" id="MobiDB-lite"/>
    </source>
</evidence>
<evidence type="ECO:0000256" key="2">
    <source>
        <dbReference type="ARBA" id="ARBA00022670"/>
    </source>
</evidence>